<proteinExistence type="predicted"/>
<keyword evidence="5" id="KW-1185">Reference proteome</keyword>
<dbReference type="EMBL" id="JAFCIX010000280">
    <property type="protein sequence ID" value="KAH6595713.1"/>
    <property type="molecule type" value="Genomic_DNA"/>
</dbReference>
<evidence type="ECO:0000256" key="3">
    <source>
        <dbReference type="SAM" id="SignalP"/>
    </source>
</evidence>
<feature type="compositionally biased region" description="Polar residues" evidence="2">
    <location>
        <begin position="33"/>
        <end position="49"/>
    </location>
</feature>
<sequence length="173" mass="19498">MRLTSFVAISFLAITVSAYPGLGTLPQTTTTQSAQEPQSTTTQSAEQYQSTAAQNALQYHIVRTQILQNHHQQSLQAELDTLHEEYQDQKVLVKNMKASIEVMRQELDELLALTRAPDSGSEQAERIAKSISKAKDLKEAYAILKTARQKMKEVENRYNVMAEEVISPNESWE</sequence>
<dbReference type="Proteomes" id="UP001648503">
    <property type="component" value="Unassembled WGS sequence"/>
</dbReference>
<accession>A0ABQ8FC52</accession>
<evidence type="ECO:0000313" key="5">
    <source>
        <dbReference type="Proteomes" id="UP001648503"/>
    </source>
</evidence>
<comment type="caution">
    <text evidence="4">The sequence shown here is derived from an EMBL/GenBank/DDBJ whole genome shotgun (WGS) entry which is preliminary data.</text>
</comment>
<organism evidence="4 5">
    <name type="scientific">Batrachochytrium salamandrivorans</name>
    <dbReference type="NCBI Taxonomy" id="1357716"/>
    <lineage>
        <taxon>Eukaryota</taxon>
        <taxon>Fungi</taxon>
        <taxon>Fungi incertae sedis</taxon>
        <taxon>Chytridiomycota</taxon>
        <taxon>Chytridiomycota incertae sedis</taxon>
        <taxon>Chytridiomycetes</taxon>
        <taxon>Rhizophydiales</taxon>
        <taxon>Rhizophydiales incertae sedis</taxon>
        <taxon>Batrachochytrium</taxon>
    </lineage>
</organism>
<feature type="chain" id="PRO_5046661191" evidence="3">
    <location>
        <begin position="19"/>
        <end position="173"/>
    </location>
</feature>
<feature type="signal peptide" evidence="3">
    <location>
        <begin position="1"/>
        <end position="18"/>
    </location>
</feature>
<keyword evidence="1" id="KW-0175">Coiled coil</keyword>
<keyword evidence="3" id="KW-0732">Signal</keyword>
<protein>
    <submittedName>
        <fullName evidence="4">Uncharacterized protein</fullName>
    </submittedName>
</protein>
<reference evidence="4 5" key="1">
    <citation type="submission" date="2021-02" db="EMBL/GenBank/DDBJ databases">
        <title>Variation within the Batrachochytrium salamandrivorans European outbreak.</title>
        <authorList>
            <person name="Kelly M."/>
            <person name="Pasmans F."/>
            <person name="Shea T.P."/>
            <person name="Munoz J.F."/>
            <person name="Carranza S."/>
            <person name="Cuomo C.A."/>
            <person name="Martel A."/>
        </authorList>
    </citation>
    <scope>NUCLEOTIDE SEQUENCE [LARGE SCALE GENOMIC DNA]</scope>
    <source>
        <strain evidence="4 5">AMFP18/2</strain>
    </source>
</reference>
<name>A0ABQ8FC52_9FUNG</name>
<evidence type="ECO:0000256" key="1">
    <source>
        <dbReference type="SAM" id="Coils"/>
    </source>
</evidence>
<evidence type="ECO:0000313" key="4">
    <source>
        <dbReference type="EMBL" id="KAH6595713.1"/>
    </source>
</evidence>
<feature type="region of interest" description="Disordered" evidence="2">
    <location>
        <begin position="27"/>
        <end position="49"/>
    </location>
</feature>
<feature type="coiled-coil region" evidence="1">
    <location>
        <begin position="93"/>
        <end position="164"/>
    </location>
</feature>
<evidence type="ECO:0000256" key="2">
    <source>
        <dbReference type="SAM" id="MobiDB-lite"/>
    </source>
</evidence>
<gene>
    <name evidence="4" type="ORF">BASA50_005646</name>
</gene>